<evidence type="ECO:0000256" key="2">
    <source>
        <dbReference type="ARBA" id="ARBA00006337"/>
    </source>
</evidence>
<dbReference type="InterPro" id="IPR005170">
    <property type="entry name" value="Transptr-assoc_dom"/>
</dbReference>
<dbReference type="EMBL" id="JXRP01000016">
    <property type="protein sequence ID" value="KIL46788.1"/>
    <property type="molecule type" value="Genomic_DNA"/>
</dbReference>
<gene>
    <name evidence="14" type="ORF">KP78_19060</name>
</gene>
<name>A0A0C2VS21_9BACL</name>
<feature type="domain" description="CNNM transmembrane" evidence="13">
    <location>
        <begin position="1"/>
        <end position="195"/>
    </location>
</feature>
<dbReference type="InterPro" id="IPR002550">
    <property type="entry name" value="CNNM"/>
</dbReference>
<comment type="subcellular location">
    <subcellularLocation>
        <location evidence="1">Cell membrane</location>
        <topology evidence="1">Multi-pass membrane protein</topology>
    </subcellularLocation>
</comment>
<evidence type="ECO:0000256" key="6">
    <source>
        <dbReference type="ARBA" id="ARBA00022989"/>
    </source>
</evidence>
<dbReference type="PANTHER" id="PTHR43099">
    <property type="entry name" value="UPF0053 PROTEIN YRKA"/>
    <property type="match status" value="1"/>
</dbReference>
<dbReference type="Pfam" id="PF03471">
    <property type="entry name" value="CorC_HlyC"/>
    <property type="match status" value="1"/>
</dbReference>
<dbReference type="Proteomes" id="UP000031938">
    <property type="component" value="Unassembled WGS sequence"/>
</dbReference>
<dbReference type="SUPFAM" id="SSF56176">
    <property type="entry name" value="FAD-binding/transporter-associated domain-like"/>
    <property type="match status" value="1"/>
</dbReference>
<dbReference type="GO" id="GO:0050660">
    <property type="term" value="F:flavin adenine dinucleotide binding"/>
    <property type="evidence" value="ECO:0007669"/>
    <property type="project" value="InterPro"/>
</dbReference>
<accession>A0A0C2VS21</accession>
<dbReference type="OrthoDB" id="9798188at2"/>
<feature type="transmembrane region" description="Helical" evidence="11">
    <location>
        <begin position="131"/>
        <end position="149"/>
    </location>
</feature>
<evidence type="ECO:0000256" key="4">
    <source>
        <dbReference type="ARBA" id="ARBA00022692"/>
    </source>
</evidence>
<evidence type="ECO:0000259" key="12">
    <source>
        <dbReference type="PROSITE" id="PS51371"/>
    </source>
</evidence>
<evidence type="ECO:0000256" key="10">
    <source>
        <dbReference type="PROSITE-ProRule" id="PRU01193"/>
    </source>
</evidence>
<comment type="similarity">
    <text evidence="2">Belongs to the UPF0053 family.</text>
</comment>
<evidence type="ECO:0000256" key="3">
    <source>
        <dbReference type="ARBA" id="ARBA00022475"/>
    </source>
</evidence>
<evidence type="ECO:0000256" key="5">
    <source>
        <dbReference type="ARBA" id="ARBA00022737"/>
    </source>
</evidence>
<reference evidence="14 15" key="1">
    <citation type="submission" date="2015-01" db="EMBL/GenBank/DDBJ databases">
        <title>Genome sequencing of Jeotgalibacillus soli.</title>
        <authorList>
            <person name="Goh K.M."/>
            <person name="Chan K.-G."/>
            <person name="Yaakop A.S."/>
            <person name="Ee R."/>
            <person name="Gan H.M."/>
            <person name="Chan C.S."/>
        </authorList>
    </citation>
    <scope>NUCLEOTIDE SEQUENCE [LARGE SCALE GENOMIC DNA]</scope>
    <source>
        <strain evidence="14 15">P9</strain>
    </source>
</reference>
<proteinExistence type="inferred from homology"/>
<dbReference type="InterPro" id="IPR046342">
    <property type="entry name" value="CBS_dom_sf"/>
</dbReference>
<dbReference type="InterPro" id="IPR036318">
    <property type="entry name" value="FAD-bd_PCMH-like_sf"/>
</dbReference>
<comment type="caution">
    <text evidence="14">The sequence shown here is derived from an EMBL/GenBank/DDBJ whole genome shotgun (WGS) entry which is preliminary data.</text>
</comment>
<feature type="domain" description="CBS" evidence="12">
    <location>
        <begin position="214"/>
        <end position="274"/>
    </location>
</feature>
<evidence type="ECO:0000313" key="14">
    <source>
        <dbReference type="EMBL" id="KIL46788.1"/>
    </source>
</evidence>
<keyword evidence="7 9" id="KW-0129">CBS domain</keyword>
<dbReference type="Pfam" id="PF01595">
    <property type="entry name" value="CNNM"/>
    <property type="match status" value="1"/>
</dbReference>
<dbReference type="FunFam" id="3.10.580.10:FF:000002">
    <property type="entry name" value="Magnesium/cobalt efflux protein CorC"/>
    <property type="match status" value="1"/>
</dbReference>
<protein>
    <recommendedName>
        <fullName evidence="16">Hemolysin</fullName>
    </recommendedName>
</protein>
<keyword evidence="3" id="KW-1003">Cell membrane</keyword>
<dbReference type="Gene3D" id="3.30.465.10">
    <property type="match status" value="1"/>
</dbReference>
<organism evidence="14 15">
    <name type="scientific">Jeotgalibacillus soli</name>
    <dbReference type="NCBI Taxonomy" id="889306"/>
    <lineage>
        <taxon>Bacteria</taxon>
        <taxon>Bacillati</taxon>
        <taxon>Bacillota</taxon>
        <taxon>Bacilli</taxon>
        <taxon>Bacillales</taxon>
        <taxon>Caryophanaceae</taxon>
        <taxon>Jeotgalibacillus</taxon>
    </lineage>
</organism>
<dbReference type="InterPro" id="IPR016169">
    <property type="entry name" value="FAD-bd_PCMH_sub2"/>
</dbReference>
<evidence type="ECO:0000259" key="13">
    <source>
        <dbReference type="PROSITE" id="PS51846"/>
    </source>
</evidence>
<evidence type="ECO:0000313" key="15">
    <source>
        <dbReference type="Proteomes" id="UP000031938"/>
    </source>
</evidence>
<feature type="transmembrane region" description="Helical" evidence="11">
    <location>
        <begin position="90"/>
        <end position="111"/>
    </location>
</feature>
<evidence type="ECO:0000256" key="8">
    <source>
        <dbReference type="ARBA" id="ARBA00023136"/>
    </source>
</evidence>
<dbReference type="InterPro" id="IPR051676">
    <property type="entry name" value="UPF0053_domain"/>
</dbReference>
<evidence type="ECO:0000256" key="1">
    <source>
        <dbReference type="ARBA" id="ARBA00004651"/>
    </source>
</evidence>
<feature type="transmembrane region" description="Helical" evidence="11">
    <location>
        <begin position="57"/>
        <end position="78"/>
    </location>
</feature>
<evidence type="ECO:0000256" key="11">
    <source>
        <dbReference type="SAM" id="Phobius"/>
    </source>
</evidence>
<evidence type="ECO:0008006" key="16">
    <source>
        <dbReference type="Google" id="ProtNLM"/>
    </source>
</evidence>
<feature type="domain" description="CBS" evidence="12">
    <location>
        <begin position="282"/>
        <end position="339"/>
    </location>
</feature>
<dbReference type="PATRIC" id="fig|889306.3.peg.1921"/>
<evidence type="ECO:0000256" key="7">
    <source>
        <dbReference type="ARBA" id="ARBA00023122"/>
    </source>
</evidence>
<keyword evidence="4 10" id="KW-0812">Transmembrane</keyword>
<dbReference type="Gene3D" id="3.10.580.10">
    <property type="entry name" value="CBS-domain"/>
    <property type="match status" value="1"/>
</dbReference>
<keyword evidence="6 10" id="KW-1133">Transmembrane helix</keyword>
<dbReference type="PROSITE" id="PS51371">
    <property type="entry name" value="CBS"/>
    <property type="match status" value="2"/>
</dbReference>
<dbReference type="SUPFAM" id="SSF54631">
    <property type="entry name" value="CBS-domain pair"/>
    <property type="match status" value="1"/>
</dbReference>
<dbReference type="GO" id="GO:0005886">
    <property type="term" value="C:plasma membrane"/>
    <property type="evidence" value="ECO:0007669"/>
    <property type="project" value="UniProtKB-SubCell"/>
</dbReference>
<keyword evidence="15" id="KW-1185">Reference proteome</keyword>
<dbReference type="STRING" id="889306.KP78_19060"/>
<dbReference type="PANTHER" id="PTHR43099:SF2">
    <property type="entry name" value="UPF0053 PROTEIN YRKA"/>
    <property type="match status" value="1"/>
</dbReference>
<keyword evidence="8 10" id="KW-0472">Membrane</keyword>
<evidence type="ECO:0000256" key="9">
    <source>
        <dbReference type="PROSITE-ProRule" id="PRU00703"/>
    </source>
</evidence>
<dbReference type="CDD" id="cd04590">
    <property type="entry name" value="CBS_pair_CorC_HlyC_assoc"/>
    <property type="match status" value="1"/>
</dbReference>
<dbReference type="InterPro" id="IPR000644">
    <property type="entry name" value="CBS_dom"/>
</dbReference>
<dbReference type="InterPro" id="IPR044751">
    <property type="entry name" value="Ion_transp-like_CBS"/>
</dbReference>
<dbReference type="AlphaFoldDB" id="A0A0C2VS21"/>
<sequence>MVTVLIGLTAFFAASEFAIVTIKTSRLEQLIAEGNKQAPAAKEIKKNIDKYLSACQLGVTTTALSLGLLGAPLFADLIEPLLVQWGIQSSLTQLTSLIIAFSFIAFLHAVAGELSPKILAIQKAEPVILSLAKTLILFSRLLYPIIWLLKGSAHLMTRFFGLKPASMHDDLAHSEEDLRMILSESFKSGEINPSEYRYVNKIFDFDERVAKEIMVPRTEIIFVNSGLTLREVFKLVGEEQYTRYPVLEDGNKDHVIGMINMKELMASYIENPANGNRLVTDYTHPVIQVIENIPVNKLLLKFQKNRMHIGILLDEYGGTSGLVTMEDIIEEIIGDVQDEFDADEVPEVRKINDNHYILDSKVLVQNVNNLLAIDINENDVDTIGGWFRARHFASKNSDEIYEQGHVFKIYDLKGLHSLYLEVKKISEEEREEMTTQLKKAQ</sequence>
<keyword evidence="5" id="KW-0677">Repeat</keyword>
<dbReference type="PROSITE" id="PS51846">
    <property type="entry name" value="CNNM"/>
    <property type="match status" value="1"/>
</dbReference>
<dbReference type="Pfam" id="PF00571">
    <property type="entry name" value="CBS"/>
    <property type="match status" value="2"/>
</dbReference>